<gene>
    <name evidence="5" type="ORF">TJEJU_1566</name>
</gene>
<dbReference type="PROSITE" id="PS51450">
    <property type="entry name" value="LRR"/>
    <property type="match status" value="1"/>
</dbReference>
<evidence type="ECO:0008006" key="7">
    <source>
        <dbReference type="Google" id="ProtNLM"/>
    </source>
</evidence>
<dbReference type="KEGG" id="tje:TJEJU_1566"/>
<dbReference type="InterPro" id="IPR028994">
    <property type="entry name" value="Integrin_alpha_N"/>
</dbReference>
<dbReference type="Gene3D" id="2.130.10.130">
    <property type="entry name" value="Integrin alpha, N-terminal"/>
    <property type="match status" value="2"/>
</dbReference>
<dbReference type="InterPro" id="IPR032675">
    <property type="entry name" value="LRR_dom_sf"/>
</dbReference>
<dbReference type="EMBL" id="LT899436">
    <property type="protein sequence ID" value="SNR15294.1"/>
    <property type="molecule type" value="Genomic_DNA"/>
</dbReference>
<dbReference type="PANTHER" id="PTHR47566:SF1">
    <property type="entry name" value="PROTEIN NUD1"/>
    <property type="match status" value="1"/>
</dbReference>
<dbReference type="InterPro" id="IPR006626">
    <property type="entry name" value="PbH1"/>
</dbReference>
<dbReference type="GO" id="GO:0035591">
    <property type="term" value="F:signaling adaptor activity"/>
    <property type="evidence" value="ECO:0007669"/>
    <property type="project" value="TreeGrafter"/>
</dbReference>
<sequence length="3120" mass="338216">MKKKILLVLTIFSFLAYSQNSCTLDETKLTGTFTTTSVGGTKIKASDAASNHRFGERVVIDGNIAVTVSRSNGEAAGKVYVYTNDGSGNWSQQTILTASDSFAGDNFGSSIALQGNYLVVGASAQTNSSAVDTGAAYLFEYDGSSTWTEVAIFEPSDGSSDDRFGVSASIEGNMVLIGARNGSVGGCAYLYENDGTGTFTYTETKLEPQVQSNYSGARFGHDVLIKNGRAYVSGPYDYSSVGNASAGSVQVWDQANDGTWLRTHRLRGTLTNETFGWSIDVEGDYLAIGAMKFETSSTSTANEGRVYVYKADINGDYLDSNRVMIQNTDKDSFADQRLGTDVAIENGFLYVGTWGDGKTNGDAVYIFKDDGTNNWSQLTKLTSGNGWDEFSNRAVAVSYPYLLVGQNEDDSPSNSGAIHFVPLASTVTPTASITDSTGASIGQNNATITLNFSDEATKSEIQFSVDGGVTYPYTFNDDLGTADITNLGVGTYDLKARFNNGSCELDLGTVTINQLTYTAIPDANFEARLEALGYDDISGDGQVPTSLIETVTELQLAGQNITDLTGIEDFTALEELKANGNNITTVDLSNNTALKLFQMTSSSSLGSIDVSNNPVLEDLQIRSLSSAIDISNLTALDRFACVDCTFTILDTSGNPNLRHLDLEDTPVTALDLSTNTNLEILELENTSLVALDLSKNTSFKYLYAQDITTLTTLNIQNGNNTNINAFDIIGTPVFCVLVDDITYSTTNWTDIDSATLFSETNCNYTAIPDATFEAVLESQGYDNISGDGQVPTFLIESLTVLNISSKGVTDLTGIEDFTALEELKANQNNLTSIDLTNNTALKVLWIRQGNNNFSSIDVSENLALEDFRIQYSGTSLDISNNTALVQFMCTDCSLTTLNTSNNTNLTSLDLEGSDITSLDLSANVNLTGLEIDKTSLVELDLSKNTALKYLYAEDITTLTGLNIQNGTNTNISAFETVGTPVPCVLVDDVAYSTSNWTDIEATTSFSATYCDYTTIPDANFEAALNSLGYDDISGDGQVPTELIEVVTTLDVSNQNIADLTGIEDFVALTDLNLDTNVLTSLDLSSNSNLQNLNFDNNTIATLNLGTISKLESIEGRYNQLSTIDLSQNPNLTFINLRNNLFTTINVANNPLLETINLRACANLTSIDISNNTNVKNLFFQDTPLNGLDVSNNSLLEVIVIERVNFNSIDVSHLSALTQLRIADNSFTTLDVSNNPALVRLECENNNLTYLNVKNGNNTNMSNGNFVATGNPSLICITVDDATWSTNNWTNIDNTASFNDLGCRYTTIPDANFEAELEALGYDDVNGDGQVPTRNIETVTDLDLRSKTISDLTGIEDFIALKSLNLKNNSLTSINLTNNTDLETLGISENDLTSIDLSKNLKLTTLDIGANPLTSLDVSNNTSLTRLECPVTDITSIDVSNLTQLTFLELFQTDIATLDVSNNLVLGKLILYRTKLTSLDISLNTELTQLRIDYTDISTIDLTTNTKLTEVRVNGSDITTIDLTNQVALTDFYGQTGVLENINIKNGNNTNIINFDVRNNDNLTCIKVDNPTWSTTNWTNIDNTANFSLYCDYTAIPDAKFEAELAALGYDDISGDGQVPTDLIKVVDVLSIGNKGISDLTGIEDFSALTRLTCNDNTIQNLDLRNNTLLEYIKCDDNNMDVLHLENLQYFEELVGFGNDFTDFDFTNNPKLKKISIFNNEITSLDLSKNPELIFIRLDQNNLNYLDVRNGTNTNITLFNAEGNSNLSCIFVDNVAYSTTNWTDIYPTTNFRENYCNYTTIPDANFEAALEALGYDDISGDGQVPTALIEVVEDLTIVAKSITDITGIEDFTALKTLNCASNSFTSLDLSNNTNLTSVITKFTPIASLNVSDSPNLDILVCSFNDLSTLDVSKNTALTYLECNNNNLTNLDVSLNTALLDLRCGDNSLNTLDVSTNTLLTSIWCQNNSITELDFSNQTALVSITVNDNNLISLNVKNGNNTNVTNFVAQNNSDLYCISVDDSAYSTTNWLGIDDTAYFNNTGCRYTQIPDANFEAELEALGYDDISGDGQVPTYLIEGVTSLALPNKGISDLTGIEDFVALTSLNCRVNNLTSLNVTQNTLLKTLTSDGNSLTSIDLSNNTDLEILNLAGSNLTSLDLTNNTSLRKLLVNGNGGLTSLDISNNTKLVEFKAYATNIAALDFSVHPDLETLECYGTQISTVDFSNNPELRVLRVDNTNITELNLSNNPNIETLHVNDTGITSLDLSKQIVLKNLYAHETNLSYLNVKNGNNTNVTTFRAENNPNLTCIVVDNATYSTTNWTDIDGTASFTDTYCRYTAIPDANFEAALENLGYDDISGDGQVPTILIEGITTLDVKNLSITDFTGIEDFVGLTSLDVGNNNAGSIDITNLVLLEFVRLDAMSLTSIDLSKNTALVDLRCSFNSGITSIDVSNNTLLETAHVGNNSLTNIDLSNNTLLHELRMSNNNLTSVDLSKNTALTELILSNNELSYLNLKNANNTNMLIFYSTGNPLLSCVLVDDANYSTTNWTNIDDTTNFRDTNYCNYTAIPDAKFEARLEALGYDDISGDGQVPTELIEGITSLTVNKQSITDFTGIQDFTSLTSLDVGNNSAGSIDISNLVLLEFVRLDAMSLSSIDVSKNTALTDLRCSYNSGMTNIDISKNTLLETIHISNNSLTSVDVSNNPLLYELRASSNDLTTIDVSKNTKLLGLNLSNNPNLTSLDLANNTILQELSATNCGLNSVTSINTTDLKEVRLSNNNLTSLDLSNSIASIFELYVGENNLTSLDVTGAVRLFTLSAYSNSITNLDLSTATSIEIINVSYNSLSYLNLKNGKNNLVLSFNAENNAALECILVDDADYSTTRWSDIDNTASFSDTNCGYIQLAINAYLQGAYINPNSGEESLMRDDLRIAGGTYGSTSPYSDAATISDAIKLDDAGVNSMVDWVWVELRDSTNPDTVIAGKSGILQRDGDIVETTDDRSTPLLFDATPGDYFVVIKHRNHLSIKTSSVVSFSTTAVTAVDLTSSSNIISGGTNAVIDMGNGIFAMISGDFDENGQIQNIDTNAVIQLLGVSGYNKADLDMNGQVQNVDINNLLNPNIGKGEQF</sequence>
<dbReference type="InterPro" id="IPR011043">
    <property type="entry name" value="Gal_Oxase/kelch_b-propeller"/>
</dbReference>
<dbReference type="RefSeq" id="WP_095070904.1">
    <property type="nucleotide sequence ID" value="NZ_LT899436.1"/>
</dbReference>
<keyword evidence="1" id="KW-0433">Leucine-rich repeat</keyword>
<dbReference type="InterPro" id="IPR001611">
    <property type="entry name" value="Leu-rich_rpt"/>
</dbReference>
<evidence type="ECO:0000256" key="2">
    <source>
        <dbReference type="ARBA" id="ARBA00022729"/>
    </source>
</evidence>
<dbReference type="SUPFAM" id="SSF52058">
    <property type="entry name" value="L domain-like"/>
    <property type="match status" value="9"/>
</dbReference>
<dbReference type="Pfam" id="PF14312">
    <property type="entry name" value="FG-GAP_2"/>
    <property type="match status" value="2"/>
</dbReference>
<dbReference type="SMART" id="SM00710">
    <property type="entry name" value="PbH1"/>
    <property type="match status" value="9"/>
</dbReference>
<evidence type="ECO:0000313" key="6">
    <source>
        <dbReference type="Proteomes" id="UP000215214"/>
    </source>
</evidence>
<dbReference type="InterPro" id="IPR052574">
    <property type="entry name" value="CDIRP"/>
</dbReference>
<name>A0A238UA05_9FLAO</name>
<dbReference type="Gene3D" id="3.80.10.10">
    <property type="entry name" value="Ribonuclease Inhibitor"/>
    <property type="match status" value="9"/>
</dbReference>
<organism evidence="5 6">
    <name type="scientific">Tenacibaculum jejuense</name>
    <dbReference type="NCBI Taxonomy" id="584609"/>
    <lineage>
        <taxon>Bacteria</taxon>
        <taxon>Pseudomonadati</taxon>
        <taxon>Bacteroidota</taxon>
        <taxon>Flavobacteriia</taxon>
        <taxon>Flavobacteriales</taxon>
        <taxon>Flavobacteriaceae</taxon>
        <taxon>Tenacibaculum</taxon>
    </lineage>
</organism>
<evidence type="ECO:0000256" key="1">
    <source>
        <dbReference type="ARBA" id="ARBA00022614"/>
    </source>
</evidence>
<accession>A0A238UA05</accession>
<evidence type="ECO:0000313" key="5">
    <source>
        <dbReference type="EMBL" id="SNR15294.1"/>
    </source>
</evidence>
<keyword evidence="6" id="KW-1185">Reference proteome</keyword>
<evidence type="ECO:0000256" key="4">
    <source>
        <dbReference type="SAM" id="SignalP"/>
    </source>
</evidence>
<protein>
    <recommendedName>
        <fullName evidence="7">Secretion system C-terminal sorting domain-containing protein</fullName>
    </recommendedName>
</protein>
<feature type="signal peptide" evidence="4">
    <location>
        <begin position="1"/>
        <end position="18"/>
    </location>
</feature>
<feature type="chain" id="PRO_5012353494" description="Secretion system C-terminal sorting domain-containing protein" evidence="4">
    <location>
        <begin position="19"/>
        <end position="3120"/>
    </location>
</feature>
<dbReference type="SUPFAM" id="SSF69318">
    <property type="entry name" value="Integrin alpha N-terminal domain"/>
    <property type="match status" value="1"/>
</dbReference>
<dbReference type="OrthoDB" id="3179827at2"/>
<dbReference type="SUPFAM" id="SSF50965">
    <property type="entry name" value="Galactose oxidase, central domain"/>
    <property type="match status" value="1"/>
</dbReference>
<dbReference type="PANTHER" id="PTHR47566">
    <property type="match status" value="1"/>
</dbReference>
<evidence type="ECO:0000256" key="3">
    <source>
        <dbReference type="ARBA" id="ARBA00022737"/>
    </source>
</evidence>
<dbReference type="InterPro" id="IPR013517">
    <property type="entry name" value="FG-GAP"/>
</dbReference>
<keyword evidence="3" id="KW-0677">Repeat</keyword>
<proteinExistence type="predicted"/>
<keyword evidence="2 4" id="KW-0732">Signal</keyword>
<reference evidence="5 6" key="1">
    <citation type="submission" date="2017-07" db="EMBL/GenBank/DDBJ databases">
        <authorList>
            <person name="Sun Z.S."/>
            <person name="Albrecht U."/>
            <person name="Echele G."/>
            <person name="Lee C.C."/>
        </authorList>
    </citation>
    <scope>NUCLEOTIDE SEQUENCE [LARGE SCALE GENOMIC DNA]</scope>
    <source>
        <strain evidence="6">type strain: KCTC 22618</strain>
    </source>
</reference>
<dbReference type="Proteomes" id="UP000215214">
    <property type="component" value="Chromosome TJEJU"/>
</dbReference>